<keyword evidence="1" id="KW-0812">Transmembrane</keyword>
<feature type="transmembrane region" description="Helical" evidence="1">
    <location>
        <begin position="107"/>
        <end position="131"/>
    </location>
</feature>
<protein>
    <submittedName>
        <fullName evidence="3">Uncharacterized protein LOC105180215 isoform X1</fullName>
    </submittedName>
</protein>
<proteinExistence type="predicted"/>
<reference evidence="3" key="1">
    <citation type="submission" date="2025-08" db="UniProtKB">
        <authorList>
            <consortium name="RefSeq"/>
        </authorList>
    </citation>
    <scope>IDENTIFICATION</scope>
</reference>
<keyword evidence="2" id="KW-1185">Reference proteome</keyword>
<dbReference type="InParanoid" id="A0A6I9UJP1"/>
<dbReference type="AlphaFoldDB" id="A0A6I9UJP1"/>
<keyword evidence="1" id="KW-0472">Membrane</keyword>
<dbReference type="GeneID" id="105180215"/>
<evidence type="ECO:0000313" key="3">
    <source>
        <dbReference type="RefSeq" id="XP_011102184.1"/>
    </source>
</evidence>
<dbReference type="RefSeq" id="XP_011102184.1">
    <property type="nucleotide sequence ID" value="XM_011103882.2"/>
</dbReference>
<gene>
    <name evidence="3" type="primary">LOC105180215</name>
</gene>
<organism evidence="2 3">
    <name type="scientific">Sesamum indicum</name>
    <name type="common">Oriental sesame</name>
    <name type="synonym">Sesamum orientale</name>
    <dbReference type="NCBI Taxonomy" id="4182"/>
    <lineage>
        <taxon>Eukaryota</taxon>
        <taxon>Viridiplantae</taxon>
        <taxon>Streptophyta</taxon>
        <taxon>Embryophyta</taxon>
        <taxon>Tracheophyta</taxon>
        <taxon>Spermatophyta</taxon>
        <taxon>Magnoliopsida</taxon>
        <taxon>eudicotyledons</taxon>
        <taxon>Gunneridae</taxon>
        <taxon>Pentapetalae</taxon>
        <taxon>asterids</taxon>
        <taxon>lamiids</taxon>
        <taxon>Lamiales</taxon>
        <taxon>Pedaliaceae</taxon>
        <taxon>Sesamum</taxon>
    </lineage>
</organism>
<sequence>MHQTLVRYSHRGNEIDFFNHQVTTSFLFFFLLTLFLLPKIVECKNSISPRGRIQLEIERFKIQCFLLSGSSASTTFGKNEEDGTSIVPPGLLRMIFSSKTGGLWEQLIYFSIYSSSGHFVFLLELSLLGFLNNLAIENIAGVKFVITSIMMLARKFVVAFIVFASSNLGLTFL</sequence>
<keyword evidence="1" id="KW-1133">Transmembrane helix</keyword>
<accession>A0A6I9UJP1</accession>
<dbReference type="KEGG" id="sind:105180215"/>
<dbReference type="OrthoDB" id="428525at2759"/>
<feature type="transmembrane region" description="Helical" evidence="1">
    <location>
        <begin position="21"/>
        <end position="41"/>
    </location>
</feature>
<evidence type="ECO:0000313" key="2">
    <source>
        <dbReference type="Proteomes" id="UP000504604"/>
    </source>
</evidence>
<evidence type="ECO:0000256" key="1">
    <source>
        <dbReference type="SAM" id="Phobius"/>
    </source>
</evidence>
<dbReference type="Proteomes" id="UP000504604">
    <property type="component" value="Linkage group LG2"/>
</dbReference>
<dbReference type="Gramene" id="SIN_1013262.t">
    <property type="protein sequence ID" value="SIN_1013262.t"/>
    <property type="gene ID" value="SIN_1013262"/>
</dbReference>
<name>A0A6I9UJP1_SESIN</name>
<feature type="transmembrane region" description="Helical" evidence="1">
    <location>
        <begin position="152"/>
        <end position="172"/>
    </location>
</feature>